<evidence type="ECO:0000313" key="2">
    <source>
        <dbReference type="Proteomes" id="UP000299102"/>
    </source>
</evidence>
<dbReference type="AlphaFoldDB" id="A0A4C1UPJ7"/>
<sequence>MINLSAMINPCHPPLKLRINANLVAHSRNIKMYKDYDDSATNENLHYRSNVYKGGEGEEKPIMGRPCAQAHRCIRLSQTKNVLNNLSLQWRKQNAVTPLSKTRPYGIEMPS</sequence>
<gene>
    <name evidence="1" type="ORF">EVAR_82813_1</name>
</gene>
<reference evidence="1 2" key="1">
    <citation type="journal article" date="2019" name="Commun. Biol.">
        <title>The bagworm genome reveals a unique fibroin gene that provides high tensile strength.</title>
        <authorList>
            <person name="Kono N."/>
            <person name="Nakamura H."/>
            <person name="Ohtoshi R."/>
            <person name="Tomita M."/>
            <person name="Numata K."/>
            <person name="Arakawa K."/>
        </authorList>
    </citation>
    <scope>NUCLEOTIDE SEQUENCE [LARGE SCALE GENOMIC DNA]</scope>
</reference>
<protein>
    <submittedName>
        <fullName evidence="1">Uncharacterized protein</fullName>
    </submittedName>
</protein>
<name>A0A4C1UPJ7_EUMVA</name>
<keyword evidence="2" id="KW-1185">Reference proteome</keyword>
<comment type="caution">
    <text evidence="1">The sequence shown here is derived from an EMBL/GenBank/DDBJ whole genome shotgun (WGS) entry which is preliminary data.</text>
</comment>
<evidence type="ECO:0000313" key="1">
    <source>
        <dbReference type="EMBL" id="GBP27764.1"/>
    </source>
</evidence>
<dbReference type="Proteomes" id="UP000299102">
    <property type="component" value="Unassembled WGS sequence"/>
</dbReference>
<accession>A0A4C1UPJ7</accession>
<organism evidence="1 2">
    <name type="scientific">Eumeta variegata</name>
    <name type="common">Bagworm moth</name>
    <name type="synonym">Eumeta japonica</name>
    <dbReference type="NCBI Taxonomy" id="151549"/>
    <lineage>
        <taxon>Eukaryota</taxon>
        <taxon>Metazoa</taxon>
        <taxon>Ecdysozoa</taxon>
        <taxon>Arthropoda</taxon>
        <taxon>Hexapoda</taxon>
        <taxon>Insecta</taxon>
        <taxon>Pterygota</taxon>
        <taxon>Neoptera</taxon>
        <taxon>Endopterygota</taxon>
        <taxon>Lepidoptera</taxon>
        <taxon>Glossata</taxon>
        <taxon>Ditrysia</taxon>
        <taxon>Tineoidea</taxon>
        <taxon>Psychidae</taxon>
        <taxon>Oiketicinae</taxon>
        <taxon>Eumeta</taxon>
    </lineage>
</organism>
<dbReference type="EMBL" id="BGZK01000198">
    <property type="protein sequence ID" value="GBP27764.1"/>
    <property type="molecule type" value="Genomic_DNA"/>
</dbReference>
<proteinExistence type="predicted"/>